<dbReference type="InterPro" id="IPR002872">
    <property type="entry name" value="Proline_DH_dom"/>
</dbReference>
<dbReference type="GO" id="GO:0071949">
    <property type="term" value="F:FAD binding"/>
    <property type="evidence" value="ECO:0007669"/>
    <property type="project" value="TreeGrafter"/>
</dbReference>
<keyword evidence="5" id="KW-0274">FAD</keyword>
<evidence type="ECO:0000256" key="6">
    <source>
        <dbReference type="SAM" id="SignalP"/>
    </source>
</evidence>
<dbReference type="InterPro" id="IPR029041">
    <property type="entry name" value="FAD-linked_oxidoreductase-like"/>
</dbReference>
<dbReference type="SUPFAM" id="SSF51730">
    <property type="entry name" value="FAD-linked oxidoreductase"/>
    <property type="match status" value="1"/>
</dbReference>
<proteinExistence type="inferred from homology"/>
<evidence type="ECO:0000256" key="4">
    <source>
        <dbReference type="ARBA" id="ARBA00023062"/>
    </source>
</evidence>
<evidence type="ECO:0000256" key="5">
    <source>
        <dbReference type="RuleBase" id="RU364054"/>
    </source>
</evidence>
<dbReference type="PANTHER" id="PTHR13914:SF0">
    <property type="entry name" value="PROLINE DEHYDROGENASE 1, MITOCHONDRIAL"/>
    <property type="match status" value="1"/>
</dbReference>
<dbReference type="EMBL" id="PYWC01000010">
    <property type="protein sequence ID" value="PWW79120.1"/>
    <property type="molecule type" value="Genomic_DNA"/>
</dbReference>
<evidence type="ECO:0000259" key="7">
    <source>
        <dbReference type="Pfam" id="PF01619"/>
    </source>
</evidence>
<dbReference type="EC" id="1.5.5.2" evidence="2 5"/>
<dbReference type="PANTHER" id="PTHR13914">
    <property type="entry name" value="PROLINE OXIDASE"/>
    <property type="match status" value="1"/>
</dbReference>
<gene>
    <name evidence="8" type="ORF">C7212DRAFT_27268</name>
</gene>
<feature type="domain" description="Proline dehydrogenase" evidence="7">
    <location>
        <begin position="138"/>
        <end position="286"/>
    </location>
</feature>
<evidence type="ECO:0000256" key="2">
    <source>
        <dbReference type="ARBA" id="ARBA00012695"/>
    </source>
</evidence>
<comment type="catalytic activity">
    <reaction evidence="5">
        <text>L-proline + a quinone = (S)-1-pyrroline-5-carboxylate + a quinol + H(+)</text>
        <dbReference type="Rhea" id="RHEA:23784"/>
        <dbReference type="ChEBI" id="CHEBI:15378"/>
        <dbReference type="ChEBI" id="CHEBI:17388"/>
        <dbReference type="ChEBI" id="CHEBI:24646"/>
        <dbReference type="ChEBI" id="CHEBI:60039"/>
        <dbReference type="ChEBI" id="CHEBI:132124"/>
        <dbReference type="EC" id="1.5.5.2"/>
    </reaction>
</comment>
<dbReference type="GO" id="GO:0004657">
    <property type="term" value="F:proline dehydrogenase activity"/>
    <property type="evidence" value="ECO:0007669"/>
    <property type="project" value="UniProtKB-EC"/>
</dbReference>
<evidence type="ECO:0000256" key="3">
    <source>
        <dbReference type="ARBA" id="ARBA00023002"/>
    </source>
</evidence>
<comment type="cofactor">
    <cofactor evidence="5">
        <name>FAD</name>
        <dbReference type="ChEBI" id="CHEBI:57692"/>
    </cofactor>
</comment>
<feature type="chain" id="PRO_5016318374" description="Proline dehydrogenase" evidence="6">
    <location>
        <begin position="22"/>
        <end position="287"/>
    </location>
</feature>
<keyword evidence="4 5" id="KW-0642">Proline metabolism</keyword>
<sequence length="287" mass="31083">MALPQTRMLLLTRAVPPVALARPLGVVRFVSTISTPSSNVIAPPPPPQEAPELSGRSFMAPPPITSSDYPLARLSTTSLLRAMLLHTITASPILHKLGTRLIMMNLNNLKNDGLMKWGVDKTFYTQFCAGSTSAEIAATISGLRSLGLAGVILAYAREAEITDTAAPSESQSQQIKQWLDGSLKTIACVEPGDYVAIKYSGAGLSSLPLLNRHRPCFEYPELGGALLKICDSAKAKGVRILIDAEQNSVQDGVHDWSLNLMRRYNTDGKAVVYNTYQMYLKASPEIL</sequence>
<dbReference type="OrthoDB" id="5464at2759"/>
<accession>A0A317SZ25</accession>
<keyword evidence="6" id="KW-0732">Signal</keyword>
<evidence type="ECO:0000313" key="9">
    <source>
        <dbReference type="Proteomes" id="UP000246991"/>
    </source>
</evidence>
<feature type="non-terminal residue" evidence="8">
    <location>
        <position position="287"/>
    </location>
</feature>
<reference evidence="8 9" key="1">
    <citation type="submission" date="2018-03" db="EMBL/GenBank/DDBJ databases">
        <title>Genomes of Pezizomycetes fungi and the evolution of truffles.</title>
        <authorList>
            <person name="Murat C."/>
            <person name="Payen T."/>
            <person name="Noel B."/>
            <person name="Kuo A."/>
            <person name="Martin F.M."/>
        </authorList>
    </citation>
    <scope>NUCLEOTIDE SEQUENCE [LARGE SCALE GENOMIC DNA]</scope>
    <source>
        <strain evidence="8">091103-1</strain>
    </source>
</reference>
<dbReference type="GO" id="GO:0005739">
    <property type="term" value="C:mitochondrion"/>
    <property type="evidence" value="ECO:0007669"/>
    <property type="project" value="TreeGrafter"/>
</dbReference>
<dbReference type="STRING" id="42249.A0A317SZ25"/>
<feature type="signal peptide" evidence="6">
    <location>
        <begin position="1"/>
        <end position="21"/>
    </location>
</feature>
<dbReference type="GO" id="GO:0010133">
    <property type="term" value="P:L-proline catabolic process to L-glutamate"/>
    <property type="evidence" value="ECO:0007669"/>
    <property type="project" value="TreeGrafter"/>
</dbReference>
<keyword evidence="9" id="KW-1185">Reference proteome</keyword>
<keyword evidence="5" id="KW-0285">Flavoprotein</keyword>
<name>A0A317SZ25_9PEZI</name>
<comment type="caution">
    <text evidence="8">The sequence shown here is derived from an EMBL/GenBank/DDBJ whole genome shotgun (WGS) entry which is preliminary data.</text>
</comment>
<comment type="similarity">
    <text evidence="1 5">Belongs to the proline oxidase family.</text>
</comment>
<keyword evidence="3 5" id="KW-0560">Oxidoreductase</keyword>
<dbReference type="Gene3D" id="3.20.20.220">
    <property type="match status" value="1"/>
</dbReference>
<evidence type="ECO:0000256" key="1">
    <source>
        <dbReference type="ARBA" id="ARBA00005869"/>
    </source>
</evidence>
<dbReference type="Proteomes" id="UP000246991">
    <property type="component" value="Unassembled WGS sequence"/>
</dbReference>
<dbReference type="AlphaFoldDB" id="A0A317SZ25"/>
<dbReference type="InterPro" id="IPR015659">
    <property type="entry name" value="Proline_oxidase"/>
</dbReference>
<comment type="function">
    <text evidence="5">Converts proline to delta-1-pyrroline-5-carboxylate.</text>
</comment>
<organism evidence="8 9">
    <name type="scientific">Tuber magnatum</name>
    <name type="common">white Piedmont truffle</name>
    <dbReference type="NCBI Taxonomy" id="42249"/>
    <lineage>
        <taxon>Eukaryota</taxon>
        <taxon>Fungi</taxon>
        <taxon>Dikarya</taxon>
        <taxon>Ascomycota</taxon>
        <taxon>Pezizomycotina</taxon>
        <taxon>Pezizomycetes</taxon>
        <taxon>Pezizales</taxon>
        <taxon>Tuberaceae</taxon>
        <taxon>Tuber</taxon>
    </lineage>
</organism>
<protein>
    <recommendedName>
        <fullName evidence="2 5">Proline dehydrogenase</fullName>
        <ecNumber evidence="2 5">1.5.5.2</ecNumber>
    </recommendedName>
</protein>
<evidence type="ECO:0000313" key="8">
    <source>
        <dbReference type="EMBL" id="PWW79120.1"/>
    </source>
</evidence>
<dbReference type="Pfam" id="PF01619">
    <property type="entry name" value="Pro_dh"/>
    <property type="match status" value="1"/>
</dbReference>